<dbReference type="CDD" id="cd16021">
    <property type="entry name" value="ALP_like"/>
    <property type="match status" value="1"/>
</dbReference>
<dbReference type="OrthoDB" id="413313at2759"/>
<reference evidence="2" key="1">
    <citation type="submission" date="2021-12" db="EMBL/GenBank/DDBJ databases">
        <authorList>
            <person name="King R."/>
        </authorList>
    </citation>
    <scope>NUCLEOTIDE SEQUENCE</scope>
</reference>
<keyword evidence="1" id="KW-0472">Membrane</keyword>
<keyword evidence="1" id="KW-0812">Transmembrane</keyword>
<evidence type="ECO:0000313" key="2">
    <source>
        <dbReference type="EMBL" id="CAH0598633.1"/>
    </source>
</evidence>
<evidence type="ECO:0000313" key="3">
    <source>
        <dbReference type="Proteomes" id="UP001154114"/>
    </source>
</evidence>
<dbReference type="Proteomes" id="UP001154114">
    <property type="component" value="Chromosome 26"/>
</dbReference>
<keyword evidence="3" id="KW-1185">Reference proteome</keyword>
<feature type="transmembrane region" description="Helical" evidence="1">
    <location>
        <begin position="29"/>
        <end position="48"/>
    </location>
</feature>
<dbReference type="FunFam" id="3.40.720.10:FF:000017">
    <property type="entry name" value="Predicted protein"/>
    <property type="match status" value="1"/>
</dbReference>
<dbReference type="SUPFAM" id="SSF53649">
    <property type="entry name" value="Alkaline phosphatase-like"/>
    <property type="match status" value="1"/>
</dbReference>
<evidence type="ECO:0000256" key="1">
    <source>
        <dbReference type="SAM" id="Phobius"/>
    </source>
</evidence>
<proteinExistence type="predicted"/>
<dbReference type="GO" id="GO:0005615">
    <property type="term" value="C:extracellular space"/>
    <property type="evidence" value="ECO:0007669"/>
    <property type="project" value="TreeGrafter"/>
</dbReference>
<sequence length="683" mass="78593">MVLDFLKIFFNKFWKVLVCSKRLYGTQRLVFAVLLAFSICVTMVLFLIDKDKPQPIGLNDTKVLVQSRLKEIILVEKGTGCEMPELDPFSPEARRFIEDVPKITCEGLDWVKCIKSRCSVVKEILETMYDISCTYREIIYMNDRLFLMDNPVKVVGDNTYSLNRSDHVKVSCSGMNKTRPSIIATRWFGYKAGFRPVAVKKKRPMGLDTYNVLILGFDSASRNGFIRKMPNSFKYLSEKAVILSKYNVVGDGTPAALYPILTGKAEEEHPDARKKATEQRYVDNRLFIFHLLRRYGYRTAYFEDMPWIGTFQYRFNGFRKQPADHYLRAFFMEEKKYRMGLRKSSEHCVGATPQYQLMLDLTDQFLQLDGKKFCFTFIADITHDNFNMISTADDDLVAFLEALDQRKAFEDTLVMIMGDHGSRFESIRESYQGKLEERLPLMAIMLPDRLKALRPGVDEALAHNRDVLTTPFDIHSTVMDVLGIKEKSSKHKIPGSDLRRALSLLEPIPESRSCAEAGVMPHWCACTKWFNVSVSDPMYNHIAKVLAEFIDGISKERRDKCVPRQLIQIDWVLHKNVNSQLLKYGYKNEMDTYLGNPKNAAPRPEKEYYQAKIVLSPGRGVFEGTLTYYPQKDSIVLSEKDISRVNAYGNEPSCISETHPHLNKYCYCSKIHVTNSLQGPNDY</sequence>
<name>A0A9P0C0S7_CHRIL</name>
<accession>A0A9P0C0S7</accession>
<dbReference type="PANTHER" id="PTHR10974:SF73">
    <property type="entry name" value="FI21235P1"/>
    <property type="match status" value="1"/>
</dbReference>
<gene>
    <name evidence="2" type="ORF">CINC_LOCUS8300</name>
</gene>
<dbReference type="InterPro" id="IPR004245">
    <property type="entry name" value="DUF229"/>
</dbReference>
<protein>
    <recommendedName>
        <fullName evidence="4">DUF229 domain containing protein</fullName>
    </recommendedName>
</protein>
<organism evidence="2 3">
    <name type="scientific">Chrysodeixis includens</name>
    <name type="common">Soybean looper</name>
    <name type="synonym">Pseudoplusia includens</name>
    <dbReference type="NCBI Taxonomy" id="689277"/>
    <lineage>
        <taxon>Eukaryota</taxon>
        <taxon>Metazoa</taxon>
        <taxon>Ecdysozoa</taxon>
        <taxon>Arthropoda</taxon>
        <taxon>Hexapoda</taxon>
        <taxon>Insecta</taxon>
        <taxon>Pterygota</taxon>
        <taxon>Neoptera</taxon>
        <taxon>Endopterygota</taxon>
        <taxon>Lepidoptera</taxon>
        <taxon>Glossata</taxon>
        <taxon>Ditrysia</taxon>
        <taxon>Noctuoidea</taxon>
        <taxon>Noctuidae</taxon>
        <taxon>Plusiinae</taxon>
        <taxon>Chrysodeixis</taxon>
    </lineage>
</organism>
<dbReference type="Pfam" id="PF02995">
    <property type="entry name" value="DUF229"/>
    <property type="match status" value="1"/>
</dbReference>
<dbReference type="AlphaFoldDB" id="A0A9P0C0S7"/>
<evidence type="ECO:0008006" key="4">
    <source>
        <dbReference type="Google" id="ProtNLM"/>
    </source>
</evidence>
<dbReference type="InterPro" id="IPR017850">
    <property type="entry name" value="Alkaline_phosphatase_core_sf"/>
</dbReference>
<dbReference type="Gene3D" id="3.40.720.10">
    <property type="entry name" value="Alkaline Phosphatase, subunit A"/>
    <property type="match status" value="1"/>
</dbReference>
<dbReference type="PANTHER" id="PTHR10974">
    <property type="entry name" value="FI08016P-RELATED"/>
    <property type="match status" value="1"/>
</dbReference>
<dbReference type="EMBL" id="LR824029">
    <property type="protein sequence ID" value="CAH0598633.1"/>
    <property type="molecule type" value="Genomic_DNA"/>
</dbReference>
<keyword evidence="1" id="KW-1133">Transmembrane helix</keyword>